<reference evidence="2 3" key="1">
    <citation type="submission" date="2018-06" db="EMBL/GenBank/DDBJ databases">
        <title>Genomic Encyclopedia of Type Strains, Phase IV (KMG-IV): sequencing the most valuable type-strain genomes for metagenomic binning, comparative biology and taxonomic classification.</title>
        <authorList>
            <person name="Goeker M."/>
        </authorList>
    </citation>
    <scope>NUCLEOTIDE SEQUENCE [LARGE SCALE GENOMIC DNA]</scope>
    <source>
        <strain evidence="2 3">DSM 44599</strain>
    </source>
</reference>
<feature type="transmembrane region" description="Helical" evidence="1">
    <location>
        <begin position="25"/>
        <end position="47"/>
    </location>
</feature>
<accession>A0A366DRI7</accession>
<gene>
    <name evidence="2" type="ORF">DFR74_104537</name>
</gene>
<evidence type="ECO:0000313" key="2">
    <source>
        <dbReference type="EMBL" id="RBO91828.1"/>
    </source>
</evidence>
<dbReference type="AlphaFoldDB" id="A0A366DRI7"/>
<protein>
    <submittedName>
        <fullName evidence="2">Uncharacterized protein</fullName>
    </submittedName>
</protein>
<evidence type="ECO:0000256" key="1">
    <source>
        <dbReference type="SAM" id="Phobius"/>
    </source>
</evidence>
<sequence>MAGQLPPDLAAGLTDVTRSAFLDGLGGAAATGAGVLALAAIVCPLLLRRTSVHPG</sequence>
<dbReference type="RefSeq" id="WP_157115838.1">
    <property type="nucleotide sequence ID" value="NZ_CP107943.1"/>
</dbReference>
<keyword evidence="1" id="KW-0472">Membrane</keyword>
<organism evidence="2 3">
    <name type="scientific">Nocardia puris</name>
    <dbReference type="NCBI Taxonomy" id="208602"/>
    <lineage>
        <taxon>Bacteria</taxon>
        <taxon>Bacillati</taxon>
        <taxon>Actinomycetota</taxon>
        <taxon>Actinomycetes</taxon>
        <taxon>Mycobacteriales</taxon>
        <taxon>Nocardiaceae</taxon>
        <taxon>Nocardia</taxon>
    </lineage>
</organism>
<keyword evidence="1" id="KW-0812">Transmembrane</keyword>
<proteinExistence type="predicted"/>
<name>A0A366DRI7_9NOCA</name>
<evidence type="ECO:0000313" key="3">
    <source>
        <dbReference type="Proteomes" id="UP000252586"/>
    </source>
</evidence>
<keyword evidence="3" id="KW-1185">Reference proteome</keyword>
<dbReference type="STRING" id="1210090.GCA_001613185_03385"/>
<dbReference type="Proteomes" id="UP000252586">
    <property type="component" value="Unassembled WGS sequence"/>
</dbReference>
<comment type="caution">
    <text evidence="2">The sequence shown here is derived from an EMBL/GenBank/DDBJ whole genome shotgun (WGS) entry which is preliminary data.</text>
</comment>
<keyword evidence="1" id="KW-1133">Transmembrane helix</keyword>
<dbReference type="EMBL" id="QNRE01000004">
    <property type="protein sequence ID" value="RBO91828.1"/>
    <property type="molecule type" value="Genomic_DNA"/>
</dbReference>